<feature type="region of interest" description="Disordered" evidence="1">
    <location>
        <begin position="314"/>
        <end position="334"/>
    </location>
</feature>
<dbReference type="PANTHER" id="PTHR32440:SF11">
    <property type="entry name" value="METALLOPHOSPHOESTERASE DOMAIN-CONTAINING PROTEIN"/>
    <property type="match status" value="1"/>
</dbReference>
<feature type="signal peptide" evidence="2">
    <location>
        <begin position="1"/>
        <end position="15"/>
    </location>
</feature>
<evidence type="ECO:0000313" key="3">
    <source>
        <dbReference type="EMBL" id="RSH91028.1"/>
    </source>
</evidence>
<name>A0A427YIW6_9TREE</name>
<feature type="chain" id="PRO_5019346904" evidence="2">
    <location>
        <begin position="16"/>
        <end position="448"/>
    </location>
</feature>
<dbReference type="STRING" id="1890683.A0A427YIW6"/>
<dbReference type="GO" id="GO:0016788">
    <property type="term" value="F:hydrolase activity, acting on ester bonds"/>
    <property type="evidence" value="ECO:0007669"/>
    <property type="project" value="TreeGrafter"/>
</dbReference>
<evidence type="ECO:0000256" key="2">
    <source>
        <dbReference type="SAM" id="SignalP"/>
    </source>
</evidence>
<dbReference type="EMBL" id="RSCD01000009">
    <property type="protein sequence ID" value="RSH91028.1"/>
    <property type="molecule type" value="Genomic_DNA"/>
</dbReference>
<dbReference type="GO" id="GO:0005737">
    <property type="term" value="C:cytoplasm"/>
    <property type="evidence" value="ECO:0007669"/>
    <property type="project" value="TreeGrafter"/>
</dbReference>
<dbReference type="AlphaFoldDB" id="A0A427YIW6"/>
<dbReference type="Proteomes" id="UP000279259">
    <property type="component" value="Unassembled WGS sequence"/>
</dbReference>
<protein>
    <submittedName>
        <fullName evidence="3">Uncharacterized protein</fullName>
    </submittedName>
</protein>
<reference evidence="3 4" key="1">
    <citation type="submission" date="2018-11" db="EMBL/GenBank/DDBJ databases">
        <title>Genome sequence of Saitozyma podzolica DSM 27192.</title>
        <authorList>
            <person name="Aliyu H."/>
            <person name="Gorte O."/>
            <person name="Ochsenreither K."/>
        </authorList>
    </citation>
    <scope>NUCLEOTIDE SEQUENCE [LARGE SCALE GENOMIC DNA]</scope>
    <source>
        <strain evidence="3 4">DSM 27192</strain>
    </source>
</reference>
<accession>A0A427YIW6</accession>
<gene>
    <name evidence="3" type="ORF">EHS25_010204</name>
</gene>
<dbReference type="PANTHER" id="PTHR32440">
    <property type="entry name" value="PHOSPHATASE DCR2-RELATED-RELATED"/>
    <property type="match status" value="1"/>
</dbReference>
<keyword evidence="2" id="KW-0732">Signal</keyword>
<dbReference type="InterPro" id="IPR029052">
    <property type="entry name" value="Metallo-depent_PP-like"/>
</dbReference>
<proteinExistence type="predicted"/>
<organism evidence="3 4">
    <name type="scientific">Saitozyma podzolica</name>
    <dbReference type="NCBI Taxonomy" id="1890683"/>
    <lineage>
        <taxon>Eukaryota</taxon>
        <taxon>Fungi</taxon>
        <taxon>Dikarya</taxon>
        <taxon>Basidiomycota</taxon>
        <taxon>Agaricomycotina</taxon>
        <taxon>Tremellomycetes</taxon>
        <taxon>Tremellales</taxon>
        <taxon>Trimorphomycetaceae</taxon>
        <taxon>Saitozyma</taxon>
    </lineage>
</organism>
<dbReference type="SUPFAM" id="SSF56300">
    <property type="entry name" value="Metallo-dependent phosphatases"/>
    <property type="match status" value="1"/>
</dbReference>
<dbReference type="OrthoDB" id="783096at2759"/>
<dbReference type="Gene3D" id="3.60.21.10">
    <property type="match status" value="1"/>
</dbReference>
<evidence type="ECO:0000313" key="4">
    <source>
        <dbReference type="Proteomes" id="UP000279259"/>
    </source>
</evidence>
<keyword evidence="4" id="KW-1185">Reference proteome</keyword>
<comment type="caution">
    <text evidence="3">The sequence shown here is derived from an EMBL/GenBank/DDBJ whole genome shotgun (WGS) entry which is preliminary data.</text>
</comment>
<evidence type="ECO:0000256" key="1">
    <source>
        <dbReference type="SAM" id="MobiDB-lite"/>
    </source>
</evidence>
<sequence>MWTQLVLLHAGVAAAAPLVSRDSTLLGCLSWKKRLTFDSNGNFKVVSFSDMHMGERWGNGSWASWGPSNDAATQNVHATVLDQEKPNYVLDWVSVLTAGSVFNGDHMTGENVFANNATGYLDQVFKPTVDRGIPFSSTHGNHDNANNINHNEEIEYEQAHYGSLSYTRSDVGPKPYGNGNYWVPVYANEWDWAPALVMWFFDSRSFVSGTGNGPGPVPDAANYYWVDENTVPAYIKTQSLLMKLIVGPVLHWTECRIKPLSAAVGRDPAFARLRAHPGECDAVTMLVLNVEFFHVVVIEHLADEEQFQKSDILSTLPSAGDHDDEPDPSTQGYLNNTYTGLDLPTFQEIVALSQGTNKVLAVTSGHDHGESWCARSKDSSGISLCFDGHSGYGGYLTTHSTVRNGRVFNVKLSDIRQTSPTVETWNSYENKTTGEFVVLGKDYMAAYN</sequence>